<dbReference type="SMART" id="SM00054">
    <property type="entry name" value="EFh"/>
    <property type="match status" value="3"/>
</dbReference>
<dbReference type="Proteomes" id="UP000001064">
    <property type="component" value="Unassembled WGS sequence"/>
</dbReference>
<dbReference type="OMA" id="EFACAIF"/>
<dbReference type="EMBL" id="GL871525">
    <property type="protein sequence ID" value="EGC28880.1"/>
    <property type="molecule type" value="Genomic_DNA"/>
</dbReference>
<evidence type="ECO:0000256" key="1">
    <source>
        <dbReference type="ARBA" id="ARBA00022723"/>
    </source>
</evidence>
<dbReference type="AlphaFoldDB" id="F1A4J7"/>
<sequence>MGQGTSKSEIKKLMEKTTYSKDQINQIYTDYSCYIHNDKGLTFDEFKQFFSIRFKEYDEESLLTMFNLFDSDKNGNINFKEFACAIFIITRSPVEEKLSFLFDMFDRCPKNGVLDNSEIISIIQLAIKTGSSLGFGMKESGLFVENLLKSMERESNGGISKQEFISKASSDDKFVRMLCLYDPFGDLLY</sequence>
<dbReference type="eggNOG" id="KOG0044">
    <property type="taxonomic scope" value="Eukaryota"/>
</dbReference>
<name>F1A4J7_DICPU</name>
<dbReference type="PROSITE" id="PS00018">
    <property type="entry name" value="EF_HAND_1"/>
    <property type="match status" value="1"/>
</dbReference>
<dbReference type="PROSITE" id="PS50222">
    <property type="entry name" value="EF_HAND_2"/>
    <property type="match status" value="1"/>
</dbReference>
<dbReference type="PANTHER" id="PTHR23055:SF74">
    <property type="entry name" value="CALCIUM-BINDING PROTEIN L"/>
    <property type="match status" value="1"/>
</dbReference>
<dbReference type="RefSeq" id="XP_003294591.1">
    <property type="nucleotide sequence ID" value="XM_003294543.1"/>
</dbReference>
<dbReference type="VEuPathDB" id="AmoebaDB:DICPUDRAFT_43660"/>
<dbReference type="KEGG" id="dpp:DICPUDRAFT_43660"/>
<protein>
    <recommendedName>
        <fullName evidence="4">EF-hand domain-containing protein</fullName>
    </recommendedName>
</protein>
<keyword evidence="2" id="KW-0677">Repeat</keyword>
<feature type="domain" description="EF-hand" evidence="4">
    <location>
        <begin position="57"/>
        <end position="92"/>
    </location>
</feature>
<dbReference type="GO" id="GO:0009966">
    <property type="term" value="P:regulation of signal transduction"/>
    <property type="evidence" value="ECO:0000318"/>
    <property type="project" value="GO_Central"/>
</dbReference>
<keyword evidence="1" id="KW-0479">Metal-binding</keyword>
<dbReference type="GeneID" id="10507052"/>
<dbReference type="CDD" id="cd00051">
    <property type="entry name" value="EFh"/>
    <property type="match status" value="1"/>
</dbReference>
<dbReference type="InParanoid" id="F1A4J7"/>
<keyword evidence="6" id="KW-1185">Reference proteome</keyword>
<proteinExistence type="predicted"/>
<dbReference type="PRINTS" id="PR00450">
    <property type="entry name" value="RECOVERIN"/>
</dbReference>
<dbReference type="STRING" id="5786.F1A4J7"/>
<dbReference type="InterPro" id="IPR028846">
    <property type="entry name" value="Recoverin"/>
</dbReference>
<organism evidence="5 6">
    <name type="scientific">Dictyostelium purpureum</name>
    <name type="common">Slime mold</name>
    <dbReference type="NCBI Taxonomy" id="5786"/>
    <lineage>
        <taxon>Eukaryota</taxon>
        <taxon>Amoebozoa</taxon>
        <taxon>Evosea</taxon>
        <taxon>Eumycetozoa</taxon>
        <taxon>Dictyostelia</taxon>
        <taxon>Dictyosteliales</taxon>
        <taxon>Dictyosteliaceae</taxon>
        <taxon>Dictyostelium</taxon>
    </lineage>
</organism>
<evidence type="ECO:0000256" key="3">
    <source>
        <dbReference type="ARBA" id="ARBA00022837"/>
    </source>
</evidence>
<keyword evidence="3" id="KW-0106">Calcium</keyword>
<evidence type="ECO:0000313" key="5">
    <source>
        <dbReference type="EMBL" id="EGC28880.1"/>
    </source>
</evidence>
<dbReference type="GO" id="GO:0005509">
    <property type="term" value="F:calcium ion binding"/>
    <property type="evidence" value="ECO:0000318"/>
    <property type="project" value="GO_Central"/>
</dbReference>
<evidence type="ECO:0000313" key="6">
    <source>
        <dbReference type="Proteomes" id="UP000001064"/>
    </source>
</evidence>
<reference evidence="6" key="1">
    <citation type="journal article" date="2011" name="Genome Biol.">
        <title>Comparative genomics of the social amoebae Dictyostelium discoideum and Dictyostelium purpureum.</title>
        <authorList>
            <consortium name="US DOE Joint Genome Institute (JGI-PGF)"/>
            <person name="Sucgang R."/>
            <person name="Kuo A."/>
            <person name="Tian X."/>
            <person name="Salerno W."/>
            <person name="Parikh A."/>
            <person name="Feasley C.L."/>
            <person name="Dalin E."/>
            <person name="Tu H."/>
            <person name="Huang E."/>
            <person name="Barry K."/>
            <person name="Lindquist E."/>
            <person name="Shapiro H."/>
            <person name="Bruce D."/>
            <person name="Schmutz J."/>
            <person name="Salamov A."/>
            <person name="Fey P."/>
            <person name="Gaudet P."/>
            <person name="Anjard C."/>
            <person name="Babu M.M."/>
            <person name="Basu S."/>
            <person name="Bushmanova Y."/>
            <person name="van der Wel H."/>
            <person name="Katoh-Kurasawa M."/>
            <person name="Dinh C."/>
            <person name="Coutinho P.M."/>
            <person name="Saito T."/>
            <person name="Elias M."/>
            <person name="Schaap P."/>
            <person name="Kay R.R."/>
            <person name="Henrissat B."/>
            <person name="Eichinger L."/>
            <person name="Rivero F."/>
            <person name="Putnam N.H."/>
            <person name="West C.M."/>
            <person name="Loomis W.F."/>
            <person name="Chisholm R.L."/>
            <person name="Shaulsky G."/>
            <person name="Strassmann J.E."/>
            <person name="Queller D.C."/>
            <person name="Kuspa A."/>
            <person name="Grigoriev I.V."/>
        </authorList>
    </citation>
    <scope>NUCLEOTIDE SEQUENCE [LARGE SCALE GENOMIC DNA]</scope>
    <source>
        <strain evidence="6">QSDP1</strain>
    </source>
</reference>
<dbReference type="InterPro" id="IPR002048">
    <property type="entry name" value="EF_hand_dom"/>
</dbReference>
<dbReference type="InterPro" id="IPR011992">
    <property type="entry name" value="EF-hand-dom_pair"/>
</dbReference>
<accession>F1A4J7</accession>
<evidence type="ECO:0000259" key="4">
    <source>
        <dbReference type="PROSITE" id="PS50222"/>
    </source>
</evidence>
<dbReference type="PANTHER" id="PTHR23055">
    <property type="entry name" value="CALCIUM BINDING PROTEINS"/>
    <property type="match status" value="1"/>
</dbReference>
<gene>
    <name evidence="5" type="ORF">DICPUDRAFT_43660</name>
</gene>
<dbReference type="InterPro" id="IPR018247">
    <property type="entry name" value="EF_Hand_1_Ca_BS"/>
</dbReference>
<dbReference type="Gene3D" id="1.10.238.10">
    <property type="entry name" value="EF-hand"/>
    <property type="match status" value="1"/>
</dbReference>
<dbReference type="OrthoDB" id="17324at2759"/>
<dbReference type="SUPFAM" id="SSF47473">
    <property type="entry name" value="EF-hand"/>
    <property type="match status" value="1"/>
</dbReference>
<evidence type="ECO:0000256" key="2">
    <source>
        <dbReference type="ARBA" id="ARBA00022737"/>
    </source>
</evidence>